<reference evidence="5" key="1">
    <citation type="submission" date="2022-06" db="EMBL/GenBank/DDBJ databases">
        <title>Draft genome sequences of Leminorella grimontii str. JCM5902.</title>
        <authorList>
            <person name="Wakabayashi Y."/>
            <person name="Kojima K."/>
        </authorList>
    </citation>
    <scope>NUCLEOTIDE SEQUENCE</scope>
    <source>
        <strain evidence="5">JCM 5902</strain>
    </source>
</reference>
<keyword evidence="6" id="KW-1185">Reference proteome</keyword>
<evidence type="ECO:0000256" key="2">
    <source>
        <dbReference type="ARBA" id="ARBA00023125"/>
    </source>
</evidence>
<evidence type="ECO:0000256" key="3">
    <source>
        <dbReference type="ARBA" id="ARBA00023163"/>
    </source>
</evidence>
<protein>
    <recommendedName>
        <fullName evidence="4">HTH araC/xylS-type domain-containing protein</fullName>
    </recommendedName>
</protein>
<dbReference type="AlphaFoldDB" id="A0AAV5N0L6"/>
<gene>
    <name evidence="5" type="ORF">SOASR030_06960</name>
</gene>
<dbReference type="Gene3D" id="1.10.10.60">
    <property type="entry name" value="Homeodomain-like"/>
    <property type="match status" value="1"/>
</dbReference>
<dbReference type="Proteomes" id="UP001058124">
    <property type="component" value="Unassembled WGS sequence"/>
</dbReference>
<dbReference type="EMBL" id="BRLH01000001">
    <property type="protein sequence ID" value="GKX54584.1"/>
    <property type="molecule type" value="Genomic_DNA"/>
</dbReference>
<sequence length="238" mass="26936">MPVGERNLRIFPEGTDIFYQSQGECEWFLCSIPRYLLQAALSAHPDGLTLPTNQIITIKLSNTTFEHLTGFFKEMFSFIEPLAKPMLPPDVINKLSSDLINECATAISKNDNQWLGILPNRLSQLHGQLILASETLVLSSENYNIKLSELADSTGYTLRALEMIFKNTVGMSPKGWFINMRLNGALRDLMTAQDNDNVAKTATRWGFQHLARFSSTYRSTFSERPSETLARSRKRKIP</sequence>
<proteinExistence type="predicted"/>
<dbReference type="InterPro" id="IPR050204">
    <property type="entry name" value="AraC_XylS_family_regulators"/>
</dbReference>
<dbReference type="Pfam" id="PF12833">
    <property type="entry name" value="HTH_18"/>
    <property type="match status" value="1"/>
</dbReference>
<feature type="domain" description="HTH araC/xylS-type" evidence="4">
    <location>
        <begin position="138"/>
        <end position="231"/>
    </location>
</feature>
<evidence type="ECO:0000256" key="1">
    <source>
        <dbReference type="ARBA" id="ARBA00023015"/>
    </source>
</evidence>
<keyword evidence="2" id="KW-0238">DNA-binding</keyword>
<dbReference type="GO" id="GO:0003700">
    <property type="term" value="F:DNA-binding transcription factor activity"/>
    <property type="evidence" value="ECO:0007669"/>
    <property type="project" value="InterPro"/>
</dbReference>
<evidence type="ECO:0000259" key="4">
    <source>
        <dbReference type="PROSITE" id="PS01124"/>
    </source>
</evidence>
<evidence type="ECO:0000313" key="5">
    <source>
        <dbReference type="EMBL" id="GKX54584.1"/>
    </source>
</evidence>
<keyword evidence="1" id="KW-0805">Transcription regulation</keyword>
<name>A0AAV5N0L6_9GAMM</name>
<evidence type="ECO:0000313" key="6">
    <source>
        <dbReference type="Proteomes" id="UP001058124"/>
    </source>
</evidence>
<organism evidence="5 6">
    <name type="scientific">Leminorella grimontii</name>
    <dbReference type="NCBI Taxonomy" id="82981"/>
    <lineage>
        <taxon>Bacteria</taxon>
        <taxon>Pseudomonadati</taxon>
        <taxon>Pseudomonadota</taxon>
        <taxon>Gammaproteobacteria</taxon>
        <taxon>Enterobacterales</taxon>
        <taxon>Budviciaceae</taxon>
        <taxon>Leminorella</taxon>
    </lineage>
</organism>
<dbReference type="InterPro" id="IPR018060">
    <property type="entry name" value="HTH_AraC"/>
</dbReference>
<dbReference type="PANTHER" id="PTHR46796">
    <property type="entry name" value="HTH-TYPE TRANSCRIPTIONAL ACTIVATOR RHAS-RELATED"/>
    <property type="match status" value="1"/>
</dbReference>
<dbReference type="PANTHER" id="PTHR46796:SF12">
    <property type="entry name" value="HTH-TYPE DNA-BINDING TRANSCRIPTIONAL ACTIVATOR EUTR"/>
    <property type="match status" value="1"/>
</dbReference>
<comment type="caution">
    <text evidence="5">The sequence shown here is derived from an EMBL/GenBank/DDBJ whole genome shotgun (WGS) entry which is preliminary data.</text>
</comment>
<keyword evidence="3" id="KW-0804">Transcription</keyword>
<dbReference type="PROSITE" id="PS01124">
    <property type="entry name" value="HTH_ARAC_FAMILY_2"/>
    <property type="match status" value="1"/>
</dbReference>
<dbReference type="GO" id="GO:0043565">
    <property type="term" value="F:sequence-specific DNA binding"/>
    <property type="evidence" value="ECO:0007669"/>
    <property type="project" value="InterPro"/>
</dbReference>
<dbReference type="SMART" id="SM00342">
    <property type="entry name" value="HTH_ARAC"/>
    <property type="match status" value="1"/>
</dbReference>
<accession>A0AAV5N0L6</accession>